<dbReference type="OrthoDB" id="5332870at2759"/>
<sequence>MADVGAELSCELGRIIASPYPPSLAKLADICASAEPLTIRQCIYHCPPCAITRLASIVSAALPLWQHTVVVLASLSHSPEFTHALLLHNPGLLDALLTKANSSEQAFEEYAQLGVTLLSRPLPESVSLPASAQSFFLRVFERATRNPHVGTLNPVYCMVNGTCRGLLSILPSESRQVFDAKLKHILSSSSTGQNSMLMLWCFGITILAEHPEAMEASPALKWETVSGRKLFGSEVNKTINLAYLNVIWAAKGDVGVSDTEALEGIRIATQTLRFIDQRLRERWPTSGDFARNMFTKLPSKILRRGINPAVQLEALSFYAMIAGKDNLPADLVREFETALPKVLSLMDSESLEESLSTSLPLFAPQMQEHSIRGLLSTVLEASVMPYSTHELSNMKVLVDKLAAMVPNCPQLRSYVLASLSSNDMQGAIQSFLQVDLESVEHGGAQYCRTYAAVVRRDLVSGTISLYLTSALSSGSPTPAFPEVLGVALIHKQQQLPFIAGKCSHPASSGILSPVSLFQQKCTPLSGVHLQDWRERLTAELENQGFYQRDSVIRSVAQICHDLESRCQTVEEPLRLEKEKSNRLKEEVSELRQKLASIELKRWEDGEHITALDSENERLEKEKDQISDQLERLRQDFKDANVKAGETLREAKDLHNTTKVQLRSIILGREDDIRAREQDIGELHSIVATRDEEIDTLREESRALVDKHNRLHAQLDDKCHLLELERETTSAQAGEISELKTESAKLANQLQITESELTSVTGQLDDLQRRHHELAQSSTEALENLERQFENEIDAAESKAAAEHSRLNSSLQDALRNGREAGEAYEALQRELEELQTTVPHLEAKIHELTDSCLEQEEELGELRAWKNRVMASMGLPPEPVHTRAVSWSINNTNDPRTPRQHRRRKSALQTQEISRKAPAATQVVSSTAMENVANASFTSSDSHPSQSGSTPKRPKPPPSFKAPSMHTPYSNKPLLVSKSVSKKLSPAKRSALRPISPNHRHTTVGFAIPENEVELEHSQNLSLSKRRGSLQNAEQAGFDMEEFVAGSPFTPGAFMSGTGRLPEDDGSTTEL</sequence>
<feature type="coiled-coil region" evidence="1">
    <location>
        <begin position="573"/>
        <end position="649"/>
    </location>
</feature>
<dbReference type="PANTHER" id="PTHR23159">
    <property type="entry name" value="CENTROSOMAL PROTEIN 2"/>
    <property type="match status" value="1"/>
</dbReference>
<evidence type="ECO:0000256" key="1">
    <source>
        <dbReference type="SAM" id="Coils"/>
    </source>
</evidence>
<feature type="region of interest" description="Disordered" evidence="2">
    <location>
        <begin position="888"/>
        <end position="972"/>
    </location>
</feature>
<feature type="compositionally biased region" description="Polar residues" evidence="2">
    <location>
        <begin position="922"/>
        <end position="950"/>
    </location>
</feature>
<evidence type="ECO:0000313" key="3">
    <source>
        <dbReference type="EMBL" id="KAF2691527.1"/>
    </source>
</evidence>
<organism evidence="3 4">
    <name type="scientific">Lentithecium fluviatile CBS 122367</name>
    <dbReference type="NCBI Taxonomy" id="1168545"/>
    <lineage>
        <taxon>Eukaryota</taxon>
        <taxon>Fungi</taxon>
        <taxon>Dikarya</taxon>
        <taxon>Ascomycota</taxon>
        <taxon>Pezizomycotina</taxon>
        <taxon>Dothideomycetes</taxon>
        <taxon>Pleosporomycetidae</taxon>
        <taxon>Pleosporales</taxon>
        <taxon>Massarineae</taxon>
        <taxon>Lentitheciaceae</taxon>
        <taxon>Lentithecium</taxon>
    </lineage>
</organism>
<dbReference type="Proteomes" id="UP000799291">
    <property type="component" value="Unassembled WGS sequence"/>
</dbReference>
<evidence type="ECO:0000313" key="4">
    <source>
        <dbReference type="Proteomes" id="UP000799291"/>
    </source>
</evidence>
<keyword evidence="1" id="KW-0175">Coiled coil</keyword>
<feature type="region of interest" description="Disordered" evidence="2">
    <location>
        <begin position="1049"/>
        <end position="1071"/>
    </location>
</feature>
<reference evidence="3" key="1">
    <citation type="journal article" date="2020" name="Stud. Mycol.">
        <title>101 Dothideomycetes genomes: a test case for predicting lifestyles and emergence of pathogens.</title>
        <authorList>
            <person name="Haridas S."/>
            <person name="Albert R."/>
            <person name="Binder M."/>
            <person name="Bloem J."/>
            <person name="Labutti K."/>
            <person name="Salamov A."/>
            <person name="Andreopoulos B."/>
            <person name="Baker S."/>
            <person name="Barry K."/>
            <person name="Bills G."/>
            <person name="Bluhm B."/>
            <person name="Cannon C."/>
            <person name="Castanera R."/>
            <person name="Culley D."/>
            <person name="Daum C."/>
            <person name="Ezra D."/>
            <person name="Gonzalez J."/>
            <person name="Henrissat B."/>
            <person name="Kuo A."/>
            <person name="Liang C."/>
            <person name="Lipzen A."/>
            <person name="Lutzoni F."/>
            <person name="Magnuson J."/>
            <person name="Mondo S."/>
            <person name="Nolan M."/>
            <person name="Ohm R."/>
            <person name="Pangilinan J."/>
            <person name="Park H.-J."/>
            <person name="Ramirez L."/>
            <person name="Alfaro M."/>
            <person name="Sun H."/>
            <person name="Tritt A."/>
            <person name="Yoshinaga Y."/>
            <person name="Zwiers L.-H."/>
            <person name="Turgeon B."/>
            <person name="Goodwin S."/>
            <person name="Spatafora J."/>
            <person name="Crous P."/>
            <person name="Grigoriev I."/>
        </authorList>
    </citation>
    <scope>NUCLEOTIDE SEQUENCE</scope>
    <source>
        <strain evidence="3">CBS 122367</strain>
    </source>
</reference>
<dbReference type="AlphaFoldDB" id="A0A6G1JLS8"/>
<dbReference type="PANTHER" id="PTHR23159:SF31">
    <property type="entry name" value="CENTROSOME-ASSOCIATED PROTEIN CEP250 ISOFORM X1"/>
    <property type="match status" value="1"/>
</dbReference>
<evidence type="ECO:0000256" key="2">
    <source>
        <dbReference type="SAM" id="MobiDB-lite"/>
    </source>
</evidence>
<feature type="coiled-coil region" evidence="1">
    <location>
        <begin position="693"/>
        <end position="851"/>
    </location>
</feature>
<name>A0A6G1JLS8_9PLEO</name>
<gene>
    <name evidence="3" type="ORF">K458DRAFT_353332</name>
</gene>
<protein>
    <submittedName>
        <fullName evidence="3">Uncharacterized protein</fullName>
    </submittedName>
</protein>
<proteinExistence type="predicted"/>
<dbReference type="EMBL" id="MU005569">
    <property type="protein sequence ID" value="KAF2691527.1"/>
    <property type="molecule type" value="Genomic_DNA"/>
</dbReference>
<accession>A0A6G1JLS8</accession>
<keyword evidence="4" id="KW-1185">Reference proteome</keyword>